<dbReference type="CDD" id="cd17929">
    <property type="entry name" value="DEXHc_priA"/>
    <property type="match status" value="1"/>
</dbReference>
<feature type="binding site" evidence="11">
    <location>
        <position position="461"/>
    </location>
    <ligand>
        <name>Zn(2+)</name>
        <dbReference type="ChEBI" id="CHEBI:29105"/>
        <label>2</label>
    </ligand>
</feature>
<dbReference type="PROSITE" id="PS51194">
    <property type="entry name" value="HELICASE_CTER"/>
    <property type="match status" value="1"/>
</dbReference>
<dbReference type="Pfam" id="PF18074">
    <property type="entry name" value="PriA_C"/>
    <property type="match status" value="1"/>
</dbReference>
<feature type="binding site" evidence="11">
    <location>
        <position position="479"/>
    </location>
    <ligand>
        <name>Zn(2+)</name>
        <dbReference type="ChEBI" id="CHEBI:29105"/>
        <label>2</label>
    </ligand>
</feature>
<dbReference type="SMART" id="SM00490">
    <property type="entry name" value="HELICc"/>
    <property type="match status" value="1"/>
</dbReference>
<dbReference type="Gene3D" id="3.40.50.300">
    <property type="entry name" value="P-loop containing nucleotide triphosphate hydrolases"/>
    <property type="match status" value="2"/>
</dbReference>
<feature type="binding site" evidence="11">
    <location>
        <position position="482"/>
    </location>
    <ligand>
        <name>Zn(2+)</name>
        <dbReference type="ChEBI" id="CHEBI:29105"/>
        <label>2</label>
    </ligand>
</feature>
<feature type="binding site" evidence="11">
    <location>
        <position position="495"/>
    </location>
    <ligand>
        <name>Zn(2+)</name>
        <dbReference type="ChEBI" id="CHEBI:29105"/>
        <label>1</label>
    </ligand>
</feature>
<evidence type="ECO:0000256" key="2">
    <source>
        <dbReference type="ARBA" id="ARBA00022705"/>
    </source>
</evidence>
<feature type="binding site" evidence="11">
    <location>
        <position position="452"/>
    </location>
    <ligand>
        <name>Zn(2+)</name>
        <dbReference type="ChEBI" id="CHEBI:29105"/>
        <label>1</label>
    </ligand>
</feature>
<dbReference type="EMBL" id="JANPWE010000001">
    <property type="protein sequence ID" value="MCR6544636.1"/>
    <property type="molecule type" value="Genomic_DNA"/>
</dbReference>
<keyword evidence="15" id="KW-1185">Reference proteome</keyword>
<sequence>MPVKPQFAEVIVNKAVQAVDRIFHYQIPDRLAAQIEVGSIVIVPFGRQKLEGIVVGFVAEPEVAQVKEIDELVFPFPLLSKALIDLAYWMADYYLCPKVSALQAMLPGGLKLLPTGLKGKNTEYAFLVQPSGGLGQEGKPSGRIGSKQQQILAYLGEHPGSPVTQMLAATGASRSSLKSLLEKGLVEVTREEVYRDPYGQRKLPKADQHQLTEEQINVLKSIETEYALNNRPILLHGVTGSGKTEIYLRLIERMLTDGKESIILVPEISLTPQLVSVFKSRLGEKVAVLHSGLSWGERRDAWVNIARGVVKVVVGARSAVFAPCFHLGLIVMDEEHEQSYKQDNVPRFHAREVALERCRLQKASFLMGSATPSVETYYWALEGRYRLITLKYRIYQRPMPTVKIVDMRQELKEGNRSIFSRLLQEKLRERFSRGEQSLLFLNRRGYHTFVSCRTCGTVLKCAHCNISLTSHGGNRRLSCHYCGYSIPVPKTCPQCGSLAIRHFGTGTERVAEEVKKLLPEARVARADGDTTARKGAYDEIYFGVKSGAVDVLVGTQMIAKGLDFPLVTLVGVISADMALHLPEMRAGERAFQLITQVSGRAGRGALPGEVVLQTYNPEDPTLLAAARQDYSTYYQGEIERRRISGYPPFGSVIRILFSGEDYGHLQRDALIIARFVQAELNEESEILGPAPAPLEKIKDRFRIQMMIKTRNLAETRLDLVRGLDLARGEGYPHKNILVAVDVEPLNMM</sequence>
<dbReference type="InterPro" id="IPR040498">
    <property type="entry name" value="PriA_CRR"/>
</dbReference>
<evidence type="ECO:0000313" key="15">
    <source>
        <dbReference type="Proteomes" id="UP001524944"/>
    </source>
</evidence>
<keyword evidence="4 11" id="KW-0547">Nucleotide-binding</keyword>
<keyword evidence="10 11" id="KW-0413">Isomerase</keyword>
<dbReference type="InterPro" id="IPR027417">
    <property type="entry name" value="P-loop_NTPase"/>
</dbReference>
<evidence type="ECO:0000256" key="11">
    <source>
        <dbReference type="HAMAP-Rule" id="MF_00983"/>
    </source>
</evidence>
<accession>A0ABT1Y2C7</accession>
<keyword evidence="1 11" id="KW-0639">Primosome</keyword>
<comment type="similarity">
    <text evidence="11">Belongs to the helicase family. PriA subfamily.</text>
</comment>
<evidence type="ECO:0000259" key="12">
    <source>
        <dbReference type="PROSITE" id="PS51192"/>
    </source>
</evidence>
<keyword evidence="3 11" id="KW-0479">Metal-binding</keyword>
<dbReference type="InterPro" id="IPR042115">
    <property type="entry name" value="PriA_3primeBD_sf"/>
</dbReference>
<keyword evidence="8 11" id="KW-0067">ATP-binding</keyword>
<dbReference type="GO" id="GO:0016787">
    <property type="term" value="F:hydrolase activity"/>
    <property type="evidence" value="ECO:0007669"/>
    <property type="project" value="UniProtKB-KW"/>
</dbReference>
<evidence type="ECO:0000256" key="10">
    <source>
        <dbReference type="ARBA" id="ARBA00023235"/>
    </source>
</evidence>
<feature type="binding site" evidence="11">
    <location>
        <position position="492"/>
    </location>
    <ligand>
        <name>Zn(2+)</name>
        <dbReference type="ChEBI" id="CHEBI:29105"/>
        <label>1</label>
    </ligand>
</feature>
<dbReference type="RefSeq" id="WP_257912121.1">
    <property type="nucleotide sequence ID" value="NZ_JANPWE010000001.1"/>
</dbReference>
<feature type="domain" description="Helicase C-terminal" evidence="13">
    <location>
        <begin position="487"/>
        <end position="654"/>
    </location>
</feature>
<dbReference type="Pfam" id="PF00271">
    <property type="entry name" value="Helicase_C"/>
    <property type="match status" value="1"/>
</dbReference>
<comment type="caution">
    <text evidence="14">The sequence shown here is derived from an EMBL/GenBank/DDBJ whole genome shotgun (WGS) entry which is preliminary data.</text>
</comment>
<comment type="catalytic activity">
    <reaction evidence="11">
        <text>Couples ATP hydrolysis with the unwinding of duplex DNA by translocating in the 3'-5' direction.</text>
        <dbReference type="EC" id="5.6.2.4"/>
    </reaction>
</comment>
<dbReference type="PROSITE" id="PS51192">
    <property type="entry name" value="HELICASE_ATP_BIND_1"/>
    <property type="match status" value="1"/>
</dbReference>
<dbReference type="SMART" id="SM00487">
    <property type="entry name" value="DEXDc"/>
    <property type="match status" value="1"/>
</dbReference>
<comment type="subunit">
    <text evidence="11">Component of the replication restart primosome.</text>
</comment>
<keyword evidence="5 11" id="KW-0378">Hydrolase</keyword>
<dbReference type="EC" id="5.6.2.4" evidence="11"/>
<dbReference type="InterPro" id="IPR001650">
    <property type="entry name" value="Helicase_C-like"/>
</dbReference>
<proteinExistence type="inferred from homology"/>
<dbReference type="Pfam" id="PF17764">
    <property type="entry name" value="PriA_3primeBD"/>
    <property type="match status" value="1"/>
</dbReference>
<dbReference type="Pfam" id="PF18319">
    <property type="entry name" value="Zn_ribbon_PriA"/>
    <property type="match status" value="1"/>
</dbReference>
<dbReference type="SUPFAM" id="SSF52540">
    <property type="entry name" value="P-loop containing nucleoside triphosphate hydrolases"/>
    <property type="match status" value="1"/>
</dbReference>
<evidence type="ECO:0000259" key="13">
    <source>
        <dbReference type="PROSITE" id="PS51194"/>
    </source>
</evidence>
<evidence type="ECO:0000256" key="7">
    <source>
        <dbReference type="ARBA" id="ARBA00022833"/>
    </source>
</evidence>
<reference evidence="14 15" key="1">
    <citation type="submission" date="2022-08" db="EMBL/GenBank/DDBJ databases">
        <title>Proteogenomics of the novel Dehalobacterium formicoaceticum strain EZ94 highlights a key role of methyltransferases during anaerobic dichloromethane degradation.</title>
        <authorList>
            <person name="Wasmund K."/>
        </authorList>
    </citation>
    <scope>NUCLEOTIDE SEQUENCE [LARGE SCALE GENOMIC DNA]</scope>
    <source>
        <strain evidence="14 15">EZ94</strain>
    </source>
</reference>
<keyword evidence="9 11" id="KW-0238">DNA-binding</keyword>
<dbReference type="Pfam" id="PF00270">
    <property type="entry name" value="DEAD"/>
    <property type="match status" value="1"/>
</dbReference>
<evidence type="ECO:0000256" key="3">
    <source>
        <dbReference type="ARBA" id="ARBA00022723"/>
    </source>
</evidence>
<dbReference type="HAMAP" id="MF_00983">
    <property type="entry name" value="PriA"/>
    <property type="match status" value="1"/>
</dbReference>
<evidence type="ECO:0000256" key="5">
    <source>
        <dbReference type="ARBA" id="ARBA00022801"/>
    </source>
</evidence>
<feature type="domain" description="Helicase ATP-binding" evidence="12">
    <location>
        <begin position="224"/>
        <end position="390"/>
    </location>
</feature>
<dbReference type="InterPro" id="IPR041222">
    <property type="entry name" value="PriA_3primeBD"/>
</dbReference>
<evidence type="ECO:0000313" key="14">
    <source>
        <dbReference type="EMBL" id="MCR6544636.1"/>
    </source>
</evidence>
<feature type="binding site" evidence="11">
    <location>
        <position position="455"/>
    </location>
    <ligand>
        <name>Zn(2+)</name>
        <dbReference type="ChEBI" id="CHEBI:29105"/>
        <label>1</label>
    </ligand>
</feature>
<comment type="cofactor">
    <cofactor evidence="11">
        <name>Zn(2+)</name>
        <dbReference type="ChEBI" id="CHEBI:29105"/>
    </cofactor>
    <text evidence="11">Binds 2 zinc ions per subunit.</text>
</comment>
<dbReference type="PANTHER" id="PTHR30580">
    <property type="entry name" value="PRIMOSOMAL PROTEIN N"/>
    <property type="match status" value="1"/>
</dbReference>
<dbReference type="PANTHER" id="PTHR30580:SF0">
    <property type="entry name" value="PRIMOSOMAL PROTEIN N"/>
    <property type="match status" value="1"/>
</dbReference>
<dbReference type="InterPro" id="IPR014001">
    <property type="entry name" value="Helicase_ATP-bd"/>
</dbReference>
<evidence type="ECO:0000256" key="9">
    <source>
        <dbReference type="ARBA" id="ARBA00023125"/>
    </source>
</evidence>
<evidence type="ECO:0000256" key="8">
    <source>
        <dbReference type="ARBA" id="ARBA00022840"/>
    </source>
</evidence>
<dbReference type="CDD" id="cd18804">
    <property type="entry name" value="SF2_C_priA"/>
    <property type="match status" value="1"/>
</dbReference>
<evidence type="ECO:0000256" key="1">
    <source>
        <dbReference type="ARBA" id="ARBA00022515"/>
    </source>
</evidence>
<gene>
    <name evidence="11 14" type="primary">priA</name>
    <name evidence="14" type="ORF">NVS47_03755</name>
</gene>
<comment type="function">
    <text evidence="11">Initiates the restart of stalled replication forks, which reloads the replicative helicase on sites other than the origin of replication. Recognizes and binds to abandoned replication forks and remodels them to uncover a helicase loading site. Promotes assembly of the primosome at these replication forks.</text>
</comment>
<keyword evidence="7 11" id="KW-0862">Zinc</keyword>
<evidence type="ECO:0000256" key="4">
    <source>
        <dbReference type="ARBA" id="ARBA00022741"/>
    </source>
</evidence>
<protein>
    <recommendedName>
        <fullName evidence="11">Replication restart protein PriA</fullName>
    </recommendedName>
    <alternativeName>
        <fullName evidence="11">ATP-dependent DNA helicase PriA</fullName>
        <ecNumber evidence="11">5.6.2.4</ecNumber>
    </alternativeName>
    <alternativeName>
        <fullName evidence="11">DNA 3'-5' helicase PriA</fullName>
    </alternativeName>
</protein>
<keyword evidence="6 11" id="KW-0347">Helicase</keyword>
<dbReference type="NCBIfam" id="NF004066">
    <property type="entry name" value="PRK05580.1-3"/>
    <property type="match status" value="1"/>
</dbReference>
<evidence type="ECO:0000256" key="6">
    <source>
        <dbReference type="ARBA" id="ARBA00022806"/>
    </source>
</evidence>
<dbReference type="Proteomes" id="UP001524944">
    <property type="component" value="Unassembled WGS sequence"/>
</dbReference>
<dbReference type="InterPro" id="IPR041236">
    <property type="entry name" value="PriA_C"/>
</dbReference>
<keyword evidence="2 11" id="KW-0235">DNA replication</keyword>
<comment type="catalytic activity">
    <reaction evidence="11">
        <text>ATP + H2O = ADP + phosphate + H(+)</text>
        <dbReference type="Rhea" id="RHEA:13065"/>
        <dbReference type="ChEBI" id="CHEBI:15377"/>
        <dbReference type="ChEBI" id="CHEBI:15378"/>
        <dbReference type="ChEBI" id="CHEBI:30616"/>
        <dbReference type="ChEBI" id="CHEBI:43474"/>
        <dbReference type="ChEBI" id="CHEBI:456216"/>
        <dbReference type="EC" id="5.6.2.4"/>
    </reaction>
</comment>
<dbReference type="Gene3D" id="3.40.1440.60">
    <property type="entry name" value="PriA, 3(prime) DNA-binding domain"/>
    <property type="match status" value="1"/>
</dbReference>
<organism evidence="14 15">
    <name type="scientific">Dehalobacterium formicoaceticum</name>
    <dbReference type="NCBI Taxonomy" id="51515"/>
    <lineage>
        <taxon>Bacteria</taxon>
        <taxon>Bacillati</taxon>
        <taxon>Bacillota</taxon>
        <taxon>Clostridia</taxon>
        <taxon>Eubacteriales</taxon>
        <taxon>Peptococcaceae</taxon>
        <taxon>Dehalobacterium</taxon>
    </lineage>
</organism>
<dbReference type="InterPro" id="IPR005259">
    <property type="entry name" value="PriA"/>
</dbReference>
<dbReference type="InterPro" id="IPR011545">
    <property type="entry name" value="DEAD/DEAH_box_helicase_dom"/>
</dbReference>
<feature type="binding site" evidence="11">
    <location>
        <position position="464"/>
    </location>
    <ligand>
        <name>Zn(2+)</name>
        <dbReference type="ChEBI" id="CHEBI:29105"/>
        <label>2</label>
    </ligand>
</feature>
<dbReference type="NCBIfam" id="TIGR00595">
    <property type="entry name" value="priA"/>
    <property type="match status" value="1"/>
</dbReference>
<name>A0ABT1Y2C7_9FIRM</name>